<organism evidence="1 2">
    <name type="scientific">Smallanthus sonchifolius</name>
    <dbReference type="NCBI Taxonomy" id="185202"/>
    <lineage>
        <taxon>Eukaryota</taxon>
        <taxon>Viridiplantae</taxon>
        <taxon>Streptophyta</taxon>
        <taxon>Embryophyta</taxon>
        <taxon>Tracheophyta</taxon>
        <taxon>Spermatophyta</taxon>
        <taxon>Magnoliopsida</taxon>
        <taxon>eudicotyledons</taxon>
        <taxon>Gunneridae</taxon>
        <taxon>Pentapetalae</taxon>
        <taxon>asterids</taxon>
        <taxon>campanulids</taxon>
        <taxon>Asterales</taxon>
        <taxon>Asteraceae</taxon>
        <taxon>Asteroideae</taxon>
        <taxon>Heliantheae alliance</taxon>
        <taxon>Millerieae</taxon>
        <taxon>Smallanthus</taxon>
    </lineage>
</organism>
<proteinExistence type="predicted"/>
<dbReference type="EMBL" id="CM042046">
    <property type="protein sequence ID" value="KAI3675837.1"/>
    <property type="molecule type" value="Genomic_DNA"/>
</dbReference>
<evidence type="ECO:0000313" key="2">
    <source>
        <dbReference type="Proteomes" id="UP001056120"/>
    </source>
</evidence>
<evidence type="ECO:0000313" key="1">
    <source>
        <dbReference type="EMBL" id="KAI3675837.1"/>
    </source>
</evidence>
<name>A0ACB8XWF7_9ASTR</name>
<keyword evidence="2" id="KW-1185">Reference proteome</keyword>
<accession>A0ACB8XWF7</accession>
<gene>
    <name evidence="1" type="ORF">L1987_85433</name>
</gene>
<dbReference type="Proteomes" id="UP001056120">
    <property type="component" value="Linkage Group LG29"/>
</dbReference>
<sequence>MQSISYIGPDLLTLKSQCPSPYDFTSVCFSLSQRNTVEIPESLLSTARFNNIIPKFLFLNQFTSNFPKLMQQQLQLQLQPQPPPQSPPQDLKTSMTPFKKRLLHRVEDPDTRYLSPTEEKEDEEYAIEKQERVEIDYKNPSYEDERFEREYMNEHDEGKLEEQELSDDNLYDEHGFDPDGYKKERHDVVRERQKKKELEVFVGGLDRETTEVDLREVFSQVGDITEVRLLMNPMTNKNKGFAFIRFATVEQARNALNDLKRPTINGKQCGVAPSQDSDTLFVGNICKTWSKDMLKEKLVRYGIDKFEELTLVEDAKNEGMNRGFAFLDFPTRADALEACRRLQKRDVIFGTDRTARVAFADTFIEPDDEIMAQVRTVFVDGLPPSWEEDIIKDHLRQFGKIEKVELARNMPAAKRDDFGFITFSTHESAVSCVDGINDSELVFRNKKVKVRARLSRPRQRGKSAKYARGGYTVGADSYGGYRSSWEPSSNRVDAPRFSDRARRTIRDRSPYDTGRRRSYDSRDNREYDVSVSDRTASKRPYTSTDRSLKRRSPVYERSSFKTTEYMRQNAGISSNEWPVYRDSYSSRGGNYIEDSSRNISRVHGRGNTRVYDEDDGGSRYMYMDHPSRYNDGGNRNFSTSSGLKRPYSSIEERHPRYTESSRRQSRPDFDYANSPDMVYNDRMYEPTRLARGSRNQSSAGHSNVGYRRDIANEDPEEMYSRYGRERESRDYIPSRSEMRAESYSPGYSNHRATDGYVGGRVSDSYY</sequence>
<reference evidence="1 2" key="2">
    <citation type="journal article" date="2022" name="Mol. Ecol. Resour.">
        <title>The genomes of chicory, endive, great burdock and yacon provide insights into Asteraceae paleo-polyploidization history and plant inulin production.</title>
        <authorList>
            <person name="Fan W."/>
            <person name="Wang S."/>
            <person name="Wang H."/>
            <person name="Wang A."/>
            <person name="Jiang F."/>
            <person name="Liu H."/>
            <person name="Zhao H."/>
            <person name="Xu D."/>
            <person name="Zhang Y."/>
        </authorList>
    </citation>
    <scope>NUCLEOTIDE SEQUENCE [LARGE SCALE GENOMIC DNA]</scope>
    <source>
        <strain evidence="2">cv. Yunnan</strain>
        <tissue evidence="1">Leaves</tissue>
    </source>
</reference>
<protein>
    <submittedName>
        <fullName evidence="1">Uncharacterized protein</fullName>
    </submittedName>
</protein>
<comment type="caution">
    <text evidence="1">The sequence shown here is derived from an EMBL/GenBank/DDBJ whole genome shotgun (WGS) entry which is preliminary data.</text>
</comment>
<reference evidence="2" key="1">
    <citation type="journal article" date="2022" name="Mol. Ecol. Resour.">
        <title>The genomes of chicory, endive, great burdock and yacon provide insights into Asteraceae palaeo-polyploidization history and plant inulin production.</title>
        <authorList>
            <person name="Fan W."/>
            <person name="Wang S."/>
            <person name="Wang H."/>
            <person name="Wang A."/>
            <person name="Jiang F."/>
            <person name="Liu H."/>
            <person name="Zhao H."/>
            <person name="Xu D."/>
            <person name="Zhang Y."/>
        </authorList>
    </citation>
    <scope>NUCLEOTIDE SEQUENCE [LARGE SCALE GENOMIC DNA]</scope>
    <source>
        <strain evidence="2">cv. Yunnan</strain>
    </source>
</reference>